<dbReference type="FunFam" id="1.10.287.950:FF:000001">
    <property type="entry name" value="Methyl-accepting chemotaxis sensory transducer"/>
    <property type="match status" value="1"/>
</dbReference>
<dbReference type="SUPFAM" id="SSF55785">
    <property type="entry name" value="PYP-like sensor domain (PAS domain)"/>
    <property type="match status" value="2"/>
</dbReference>
<dbReference type="InterPro" id="IPR003660">
    <property type="entry name" value="HAMP_dom"/>
</dbReference>
<dbReference type="PANTHER" id="PTHR43531">
    <property type="entry name" value="PROTEIN ICFG"/>
    <property type="match status" value="1"/>
</dbReference>
<feature type="domain" description="PAS" evidence="6">
    <location>
        <begin position="25"/>
        <end position="55"/>
    </location>
</feature>
<dbReference type="SMART" id="SM00283">
    <property type="entry name" value="MA"/>
    <property type="match status" value="1"/>
</dbReference>
<dbReference type="EMBL" id="CP117255">
    <property type="protein sequence ID" value="WFR94944.1"/>
    <property type="molecule type" value="Genomic_DNA"/>
</dbReference>
<dbReference type="GO" id="GO:0004888">
    <property type="term" value="F:transmembrane signaling receptor activity"/>
    <property type="evidence" value="ECO:0007669"/>
    <property type="project" value="InterPro"/>
</dbReference>
<dbReference type="GO" id="GO:0007165">
    <property type="term" value="P:signal transduction"/>
    <property type="evidence" value="ECO:0007669"/>
    <property type="project" value="UniProtKB-KW"/>
</dbReference>
<gene>
    <name evidence="9" type="ORF">PR017_14200</name>
</gene>
<accession>A0AAF1KVT8</accession>
<dbReference type="KEGG" id="rtu:PR017_14200"/>
<evidence type="ECO:0000259" key="7">
    <source>
        <dbReference type="PROSITE" id="PS50113"/>
    </source>
</evidence>
<dbReference type="PRINTS" id="PR00260">
    <property type="entry name" value="CHEMTRNSDUCR"/>
</dbReference>
<dbReference type="GO" id="GO:0006935">
    <property type="term" value="P:chemotaxis"/>
    <property type="evidence" value="ECO:0007669"/>
    <property type="project" value="UniProtKB-KW"/>
</dbReference>
<evidence type="ECO:0000259" key="6">
    <source>
        <dbReference type="PROSITE" id="PS50112"/>
    </source>
</evidence>
<reference evidence="10" key="2">
    <citation type="journal article" date="2023" name="MicrobiologyOpen">
        <title>Genomics of the tumorigenes clade of the family Rhizobiaceae and description of Rhizobium rhododendri sp. nov.</title>
        <authorList>
            <person name="Kuzmanovic N."/>
            <person name="diCenzo G.C."/>
            <person name="Bunk B."/>
            <person name="Sproeer C."/>
            <person name="Fruehling A."/>
            <person name="Neumann-Schaal M."/>
            <person name="Overmann J."/>
            <person name="Smalla K."/>
        </authorList>
    </citation>
    <scope>NUCLEOTIDE SEQUENCE [LARGE SCALE GENOMIC DNA]</scope>
    <source>
        <strain evidence="10">1078</strain>
    </source>
</reference>
<dbReference type="InterPro" id="IPR051310">
    <property type="entry name" value="MCP_chemotaxis"/>
</dbReference>
<protein>
    <submittedName>
        <fullName evidence="9">PAS domain-containing methyl-accepting chemotaxis protein</fullName>
    </submittedName>
</protein>
<dbReference type="InterPro" id="IPR004089">
    <property type="entry name" value="MCPsignal_dom"/>
</dbReference>
<dbReference type="PROSITE" id="PS50112">
    <property type="entry name" value="PAS"/>
    <property type="match status" value="2"/>
</dbReference>
<dbReference type="PROSITE" id="PS50113">
    <property type="entry name" value="PAC"/>
    <property type="match status" value="1"/>
</dbReference>
<dbReference type="InterPro" id="IPR000014">
    <property type="entry name" value="PAS"/>
</dbReference>
<name>A0AAF1KVT8_9HYPH</name>
<evidence type="ECO:0000259" key="8">
    <source>
        <dbReference type="PROSITE" id="PS50885"/>
    </source>
</evidence>
<proteinExistence type="inferred from homology"/>
<dbReference type="PROSITE" id="PS50885">
    <property type="entry name" value="HAMP"/>
    <property type="match status" value="1"/>
</dbReference>
<dbReference type="RefSeq" id="WP_111219806.1">
    <property type="nucleotide sequence ID" value="NZ_CP117255.1"/>
</dbReference>
<dbReference type="InterPro" id="IPR000700">
    <property type="entry name" value="PAS-assoc_C"/>
</dbReference>
<dbReference type="GO" id="GO:0016020">
    <property type="term" value="C:membrane"/>
    <property type="evidence" value="ECO:0007669"/>
    <property type="project" value="UniProtKB-SubCell"/>
</dbReference>
<dbReference type="Proteomes" id="UP000249499">
    <property type="component" value="Chromosome"/>
</dbReference>
<comment type="similarity">
    <text evidence="3">Belongs to the methyl-accepting chemotaxis (MCP) protein family.</text>
</comment>
<evidence type="ECO:0000256" key="3">
    <source>
        <dbReference type="ARBA" id="ARBA00029447"/>
    </source>
</evidence>
<dbReference type="InterPro" id="IPR013655">
    <property type="entry name" value="PAS_fold_3"/>
</dbReference>
<dbReference type="PANTHER" id="PTHR43531:SF11">
    <property type="entry name" value="METHYL-ACCEPTING CHEMOTAXIS PROTEIN 3"/>
    <property type="match status" value="1"/>
</dbReference>
<keyword evidence="10" id="KW-1185">Reference proteome</keyword>
<dbReference type="CDD" id="cd00130">
    <property type="entry name" value="PAS"/>
    <property type="match status" value="2"/>
</dbReference>
<organism evidence="9 10">
    <name type="scientific">Rhizobium tumorigenes</name>
    <dbReference type="NCBI Taxonomy" id="2041385"/>
    <lineage>
        <taxon>Bacteria</taxon>
        <taxon>Pseudomonadati</taxon>
        <taxon>Pseudomonadota</taxon>
        <taxon>Alphaproteobacteria</taxon>
        <taxon>Hyphomicrobiales</taxon>
        <taxon>Rhizobiaceae</taxon>
        <taxon>Rhizobium/Agrobacterium group</taxon>
        <taxon>Rhizobium</taxon>
    </lineage>
</organism>
<dbReference type="AlphaFoldDB" id="A0AAF1KVT8"/>
<dbReference type="Pfam" id="PF08447">
    <property type="entry name" value="PAS_3"/>
    <property type="match status" value="2"/>
</dbReference>
<dbReference type="Pfam" id="PF00015">
    <property type="entry name" value="MCPsignal"/>
    <property type="match status" value="1"/>
</dbReference>
<dbReference type="NCBIfam" id="TIGR00229">
    <property type="entry name" value="sensory_box"/>
    <property type="match status" value="2"/>
</dbReference>
<evidence type="ECO:0000259" key="5">
    <source>
        <dbReference type="PROSITE" id="PS50111"/>
    </source>
</evidence>
<keyword evidence="2" id="KW-0145">Chemotaxis</keyword>
<dbReference type="InterPro" id="IPR004090">
    <property type="entry name" value="Chemotax_Me-accpt_rcpt"/>
</dbReference>
<feature type="domain" description="HAMP" evidence="8">
    <location>
        <begin position="246"/>
        <end position="298"/>
    </location>
</feature>
<dbReference type="Gene3D" id="1.10.287.950">
    <property type="entry name" value="Methyl-accepting chemotaxis protein"/>
    <property type="match status" value="1"/>
</dbReference>
<keyword evidence="4" id="KW-0807">Transducer</keyword>
<evidence type="ECO:0000313" key="9">
    <source>
        <dbReference type="EMBL" id="WFR94944.1"/>
    </source>
</evidence>
<feature type="domain" description="PAC" evidence="7">
    <location>
        <begin position="205"/>
        <end position="257"/>
    </location>
</feature>
<feature type="domain" description="PAS" evidence="6">
    <location>
        <begin position="153"/>
        <end position="176"/>
    </location>
</feature>
<dbReference type="PROSITE" id="PS50111">
    <property type="entry name" value="CHEMOTAXIS_TRANSDUC_2"/>
    <property type="match status" value="1"/>
</dbReference>
<dbReference type="Gene3D" id="3.30.450.20">
    <property type="entry name" value="PAS domain"/>
    <property type="match status" value="2"/>
</dbReference>
<dbReference type="InterPro" id="IPR001610">
    <property type="entry name" value="PAC"/>
</dbReference>
<evidence type="ECO:0000256" key="2">
    <source>
        <dbReference type="ARBA" id="ARBA00022500"/>
    </source>
</evidence>
<dbReference type="SMART" id="SM00086">
    <property type="entry name" value="PAC"/>
    <property type="match status" value="2"/>
</dbReference>
<evidence type="ECO:0000313" key="10">
    <source>
        <dbReference type="Proteomes" id="UP000249499"/>
    </source>
</evidence>
<evidence type="ECO:0000256" key="1">
    <source>
        <dbReference type="ARBA" id="ARBA00004370"/>
    </source>
</evidence>
<feature type="domain" description="Methyl-accepting transducer" evidence="5">
    <location>
        <begin position="303"/>
        <end position="532"/>
    </location>
</feature>
<dbReference type="InterPro" id="IPR035965">
    <property type="entry name" value="PAS-like_dom_sf"/>
</dbReference>
<comment type="subcellular location">
    <subcellularLocation>
        <location evidence="1">Membrane</location>
    </subcellularLocation>
</comment>
<sequence length="596" mass="64147">MSIIPFSSGTKAKAINAALMKSQAVIEFDLTGKIITANENFCNTLGYKLQDIAGRHHSIFCDPAYVASSEYRTFWANLGDGKFDSGEYKRLGKDGREVWLQATYNPVLSHGKPSKVVKFASVITDAKLRAADAEGKLNAISRVQAVIEFTPGGEIITANENFLSLLGYRLEDIRGRHHQIFCDPAYVSTSAYRKFWETLSSGQFIAEEFMRIGKGGKVVWIQASYNPILDMNGRIFKVVKFATDVTERVRAVAELAAGLTALANGDLVSRIEKPFIPTLEKVRVDFNNSVEKLESAMRVVAENANAIAAGASQTRTASDELARRTEQQAAAVEQTAAALEEITQTVADSARRAEESANLVAQTRSGAELSGAVVRNAVNAMGEIDKSSREISNIISVIDDIAFQTNLLALNAGVEAARAGEAGKGFAVVAQEVRELAQRSAKAAKEIKTLITTSSTQVKNGVSLVDETGRALDTIVRQVGEIDTNVSAIVVAAREQATGLKEINNAVNSMDQNTQQNAAMVEETTAASSSLANEAESLRELLAQFRFGQHSSAMIRSGRPDARVTTGSAPVSRVKAARASGRGATSALAQENWEEF</sequence>
<dbReference type="CDD" id="cd11386">
    <property type="entry name" value="MCP_signal"/>
    <property type="match status" value="1"/>
</dbReference>
<dbReference type="SUPFAM" id="SSF58104">
    <property type="entry name" value="Methyl-accepting chemotaxis protein (MCP) signaling domain"/>
    <property type="match status" value="1"/>
</dbReference>
<reference evidence="9 10" key="1">
    <citation type="journal article" date="2018" name="Sci. Rep.">
        <title>Rhizobium tumorigenes sp. nov., a novel plant tumorigenic bacterium isolated from cane gall tumors on thornless blackberry.</title>
        <authorList>
            <person name="Kuzmanovi N."/>
            <person name="Smalla K."/>
            <person name="Gronow S."/>
            <person name="PuBawska J."/>
        </authorList>
    </citation>
    <scope>NUCLEOTIDE SEQUENCE [LARGE SCALE GENOMIC DNA]</scope>
    <source>
        <strain evidence="9 10">1078</strain>
    </source>
</reference>
<evidence type="ECO:0000256" key="4">
    <source>
        <dbReference type="PROSITE-ProRule" id="PRU00284"/>
    </source>
</evidence>